<dbReference type="PANTHER" id="PTHR43943:SF15">
    <property type="entry name" value="DEHYDROGENASE_REDUCTASE MEMBER 2"/>
    <property type="match status" value="1"/>
</dbReference>
<comment type="similarity">
    <text evidence="1">Belongs to the short-chain dehydrogenases/reductases (SDR) family.</text>
</comment>
<evidence type="ECO:0000256" key="1">
    <source>
        <dbReference type="ARBA" id="ARBA00006484"/>
    </source>
</evidence>
<dbReference type="GeneTree" id="ENSGT00940000165808"/>
<keyword evidence="3" id="KW-1185">Reference proteome</keyword>
<dbReference type="Gene3D" id="3.40.50.720">
    <property type="entry name" value="NAD(P)-binding Rossmann-like Domain"/>
    <property type="match status" value="1"/>
</dbReference>
<dbReference type="PANTHER" id="PTHR43943">
    <property type="entry name" value="DEHYDROGENASE/REDUCTASE (SDR FAMILY) MEMBER 4"/>
    <property type="match status" value="1"/>
</dbReference>
<proteinExistence type="inferred from homology"/>
<dbReference type="InterPro" id="IPR002347">
    <property type="entry name" value="SDR_fam"/>
</dbReference>
<dbReference type="GO" id="GO:0004090">
    <property type="term" value="F:carbonyl reductase (NADPH) activity"/>
    <property type="evidence" value="ECO:0007669"/>
    <property type="project" value="TreeGrafter"/>
</dbReference>
<protein>
    <recommendedName>
        <fullName evidence="4">Dehydrogenase/reductase SDR family member 4</fullName>
    </recommendedName>
</protein>
<dbReference type="Pfam" id="PF00106">
    <property type="entry name" value="adh_short"/>
    <property type="match status" value="1"/>
</dbReference>
<evidence type="ECO:0008006" key="4">
    <source>
        <dbReference type="Google" id="ProtNLM"/>
    </source>
</evidence>
<dbReference type="InterPro" id="IPR036291">
    <property type="entry name" value="NAD(P)-bd_dom_sf"/>
</dbReference>
<name>A0A8C8ZSX3_PROSS</name>
<dbReference type="Proteomes" id="UP000694414">
    <property type="component" value="Unplaced"/>
</dbReference>
<accession>A0A8C8ZSX3</accession>
<dbReference type="PRINTS" id="PR00081">
    <property type="entry name" value="GDHRDH"/>
</dbReference>
<dbReference type="Ensembl" id="ENSPSMT00000027118.1">
    <property type="protein sequence ID" value="ENSPSMP00000023343.1"/>
    <property type="gene ID" value="ENSPSMG00000016523.1"/>
</dbReference>
<sequence>MLGAVSWTFRGLLGSFAPLSARTHRSWAERSHLLADKVAVLTGSTAGIGFAMAPRLAQDGAHVVVSSRKQQNVDRTVAALQAERLSVTGTMCHVGKAEDRELGVATVKVSFLGGVNFLVCMAGVSPLVGSTLESSEQVWDKARFWGAWKVGSLLQRRQGSLTAL</sequence>
<evidence type="ECO:0000313" key="2">
    <source>
        <dbReference type="Ensembl" id="ENSPSMP00000023343.1"/>
    </source>
</evidence>
<reference evidence="2" key="1">
    <citation type="submission" date="2025-08" db="UniProtKB">
        <authorList>
            <consortium name="Ensembl"/>
        </authorList>
    </citation>
    <scope>IDENTIFICATION</scope>
</reference>
<reference evidence="2" key="2">
    <citation type="submission" date="2025-09" db="UniProtKB">
        <authorList>
            <consortium name="Ensembl"/>
        </authorList>
    </citation>
    <scope>IDENTIFICATION</scope>
</reference>
<dbReference type="SUPFAM" id="SSF51735">
    <property type="entry name" value="NAD(P)-binding Rossmann-fold domains"/>
    <property type="match status" value="1"/>
</dbReference>
<organism evidence="2 3">
    <name type="scientific">Prolemur simus</name>
    <name type="common">Greater bamboo lemur</name>
    <name type="synonym">Hapalemur simus</name>
    <dbReference type="NCBI Taxonomy" id="1328070"/>
    <lineage>
        <taxon>Eukaryota</taxon>
        <taxon>Metazoa</taxon>
        <taxon>Chordata</taxon>
        <taxon>Craniata</taxon>
        <taxon>Vertebrata</taxon>
        <taxon>Euteleostomi</taxon>
        <taxon>Mammalia</taxon>
        <taxon>Eutheria</taxon>
        <taxon>Euarchontoglires</taxon>
        <taxon>Primates</taxon>
        <taxon>Strepsirrhini</taxon>
        <taxon>Lemuriformes</taxon>
        <taxon>Lemuridae</taxon>
        <taxon>Prolemur</taxon>
    </lineage>
</organism>
<evidence type="ECO:0000313" key="3">
    <source>
        <dbReference type="Proteomes" id="UP000694414"/>
    </source>
</evidence>
<dbReference type="AlphaFoldDB" id="A0A8C8ZSX3"/>